<keyword evidence="3" id="KW-1185">Reference proteome</keyword>
<sequence length="180" mass="20328">DCKYIALSYVWSESPSSTMPLSETMDMTELHEVPQVIKDCMDLAVSLGYRYVWCDRYCINQDDEEKKAAQIAQMDLIYAQAQITVIAAAPGDGLRGINGSQRRRQPGLRVNDWTVLSTLPHPAHTINASKWKTRGWTYQEGLLSVRRLIFGEHQVIFECNGISCAEASVYPLAKMLPEED</sequence>
<protein>
    <submittedName>
        <fullName evidence="2">HET-domain-containing protein</fullName>
    </submittedName>
</protein>
<evidence type="ECO:0000313" key="2">
    <source>
        <dbReference type="EMBL" id="KAF2001400.1"/>
    </source>
</evidence>
<gene>
    <name evidence="2" type="ORF">P154DRAFT_407133</name>
</gene>
<evidence type="ECO:0000313" key="3">
    <source>
        <dbReference type="Proteomes" id="UP000799779"/>
    </source>
</evidence>
<reference evidence="2" key="1">
    <citation type="journal article" date="2020" name="Stud. Mycol.">
        <title>101 Dothideomycetes genomes: a test case for predicting lifestyles and emergence of pathogens.</title>
        <authorList>
            <person name="Haridas S."/>
            <person name="Albert R."/>
            <person name="Binder M."/>
            <person name="Bloem J."/>
            <person name="Labutti K."/>
            <person name="Salamov A."/>
            <person name="Andreopoulos B."/>
            <person name="Baker S."/>
            <person name="Barry K."/>
            <person name="Bills G."/>
            <person name="Bluhm B."/>
            <person name="Cannon C."/>
            <person name="Castanera R."/>
            <person name="Culley D."/>
            <person name="Daum C."/>
            <person name="Ezra D."/>
            <person name="Gonzalez J."/>
            <person name="Henrissat B."/>
            <person name="Kuo A."/>
            <person name="Liang C."/>
            <person name="Lipzen A."/>
            <person name="Lutzoni F."/>
            <person name="Magnuson J."/>
            <person name="Mondo S."/>
            <person name="Nolan M."/>
            <person name="Ohm R."/>
            <person name="Pangilinan J."/>
            <person name="Park H.-J."/>
            <person name="Ramirez L."/>
            <person name="Alfaro M."/>
            <person name="Sun H."/>
            <person name="Tritt A."/>
            <person name="Yoshinaga Y."/>
            <person name="Zwiers L.-H."/>
            <person name="Turgeon B."/>
            <person name="Goodwin S."/>
            <person name="Spatafora J."/>
            <person name="Crous P."/>
            <person name="Grigoriev I."/>
        </authorList>
    </citation>
    <scope>NUCLEOTIDE SEQUENCE</scope>
    <source>
        <strain evidence="2">CBS 123094</strain>
    </source>
</reference>
<dbReference type="PANTHER" id="PTHR33112:SF1">
    <property type="entry name" value="HETEROKARYON INCOMPATIBILITY DOMAIN-CONTAINING PROTEIN"/>
    <property type="match status" value="1"/>
</dbReference>
<feature type="non-terminal residue" evidence="2">
    <location>
        <position position="1"/>
    </location>
</feature>
<dbReference type="Pfam" id="PF06985">
    <property type="entry name" value="HET"/>
    <property type="match status" value="1"/>
</dbReference>
<dbReference type="EMBL" id="ML977583">
    <property type="protein sequence ID" value="KAF2001400.1"/>
    <property type="molecule type" value="Genomic_DNA"/>
</dbReference>
<feature type="domain" description="Heterokaryon incompatibility" evidence="1">
    <location>
        <begin position="4"/>
        <end position="140"/>
    </location>
</feature>
<proteinExistence type="predicted"/>
<name>A0A6A5WHM7_9PLEO</name>
<dbReference type="Proteomes" id="UP000799779">
    <property type="component" value="Unassembled WGS sequence"/>
</dbReference>
<dbReference type="OrthoDB" id="5428863at2759"/>
<dbReference type="PANTHER" id="PTHR33112">
    <property type="entry name" value="DOMAIN PROTEIN, PUTATIVE-RELATED"/>
    <property type="match status" value="1"/>
</dbReference>
<dbReference type="InterPro" id="IPR010730">
    <property type="entry name" value="HET"/>
</dbReference>
<feature type="non-terminal residue" evidence="2">
    <location>
        <position position="180"/>
    </location>
</feature>
<accession>A0A6A5WHM7</accession>
<dbReference type="AlphaFoldDB" id="A0A6A5WHM7"/>
<evidence type="ECO:0000259" key="1">
    <source>
        <dbReference type="Pfam" id="PF06985"/>
    </source>
</evidence>
<organism evidence="2 3">
    <name type="scientific">Amniculicola lignicola CBS 123094</name>
    <dbReference type="NCBI Taxonomy" id="1392246"/>
    <lineage>
        <taxon>Eukaryota</taxon>
        <taxon>Fungi</taxon>
        <taxon>Dikarya</taxon>
        <taxon>Ascomycota</taxon>
        <taxon>Pezizomycotina</taxon>
        <taxon>Dothideomycetes</taxon>
        <taxon>Pleosporomycetidae</taxon>
        <taxon>Pleosporales</taxon>
        <taxon>Amniculicolaceae</taxon>
        <taxon>Amniculicola</taxon>
    </lineage>
</organism>